<dbReference type="SUPFAM" id="SSF48239">
    <property type="entry name" value="Terpenoid cyclases/Protein prenyltransferases"/>
    <property type="match status" value="1"/>
</dbReference>
<reference evidence="1" key="1">
    <citation type="submission" date="2015-04" db="UniProtKB">
        <authorList>
            <consortium name="EnsemblPlants"/>
        </authorList>
    </citation>
    <scope>IDENTIFICATION</scope>
</reference>
<dbReference type="GO" id="GO:0005811">
    <property type="term" value="C:lipid droplet"/>
    <property type="evidence" value="ECO:0007669"/>
    <property type="project" value="InterPro"/>
</dbReference>
<evidence type="ECO:0000313" key="1">
    <source>
        <dbReference type="EnsemblPlants" id="OPUNC11G09160.1"/>
    </source>
</evidence>
<dbReference type="Proteomes" id="UP000026962">
    <property type="component" value="Chromosome 11"/>
</dbReference>
<dbReference type="PANTHER" id="PTHR11764">
    <property type="entry name" value="TERPENE CYCLASE/MUTASE FAMILY MEMBER"/>
    <property type="match status" value="1"/>
</dbReference>
<proteinExistence type="predicted"/>
<dbReference type="eggNOG" id="KOG0497">
    <property type="taxonomic scope" value="Eukaryota"/>
</dbReference>
<dbReference type="EnsemblPlants" id="OPUNC11G09160.1">
    <property type="protein sequence ID" value="OPUNC11G09160.1"/>
    <property type="gene ID" value="OPUNC11G09160"/>
</dbReference>
<evidence type="ECO:0000313" key="2">
    <source>
        <dbReference type="Proteomes" id="UP000026962"/>
    </source>
</evidence>
<keyword evidence="2" id="KW-1185">Reference proteome</keyword>
<accession>A0A0E0MEQ5</accession>
<dbReference type="InterPro" id="IPR008930">
    <property type="entry name" value="Terpenoid_cyclase/PrenylTrfase"/>
</dbReference>
<reference evidence="1" key="2">
    <citation type="submission" date="2018-05" db="EMBL/GenBank/DDBJ databases">
        <title>OpunRS2 (Oryza punctata Reference Sequence Version 2).</title>
        <authorList>
            <person name="Zhang J."/>
            <person name="Kudrna D."/>
            <person name="Lee S."/>
            <person name="Talag J."/>
            <person name="Welchert J."/>
            <person name="Wing R.A."/>
        </authorList>
    </citation>
    <scope>NUCLEOTIDE SEQUENCE [LARGE SCALE GENOMIC DNA]</scope>
</reference>
<sequence>MMARGRTYHNSSSIRKACNFLLSKQLGTGGWGEDYLCCQVEVELDPTPLYHAAKELINMQLQTGEFPQQTSLWNPGPYLFGTERHVARDNDEHEGGLLALSGLRISHPMMVSSFSPDLLSLHFSQDHGGRGIEHSMKQTKVTTSFYQLL</sequence>
<dbReference type="GO" id="GO:0016104">
    <property type="term" value="P:triterpenoid biosynthetic process"/>
    <property type="evidence" value="ECO:0007669"/>
    <property type="project" value="InterPro"/>
</dbReference>
<dbReference type="HOGENOM" id="CLU_1752679_0_0_1"/>
<protein>
    <recommendedName>
        <fullName evidence="3">Squalene cyclase C-terminal domain-containing protein</fullName>
    </recommendedName>
</protein>
<name>A0A0E0MEQ5_ORYPU</name>
<dbReference type="AlphaFoldDB" id="A0A0E0MEQ5"/>
<dbReference type="Gene3D" id="1.50.10.20">
    <property type="match status" value="1"/>
</dbReference>
<dbReference type="STRING" id="4537.A0A0E0MEQ5"/>
<dbReference type="InterPro" id="IPR018333">
    <property type="entry name" value="Squalene_cyclase"/>
</dbReference>
<dbReference type="PANTHER" id="PTHR11764:SF38">
    <property type="entry name" value="TERPENE CYCLASE_MUTASE FAMILY MEMBER"/>
    <property type="match status" value="1"/>
</dbReference>
<evidence type="ECO:0008006" key="3">
    <source>
        <dbReference type="Google" id="ProtNLM"/>
    </source>
</evidence>
<dbReference type="Gramene" id="OPUNC11G09160.1">
    <property type="protein sequence ID" value="OPUNC11G09160.1"/>
    <property type="gene ID" value="OPUNC11G09160"/>
</dbReference>
<dbReference type="GO" id="GO:0016866">
    <property type="term" value="F:intramolecular transferase activity"/>
    <property type="evidence" value="ECO:0007669"/>
    <property type="project" value="InterPro"/>
</dbReference>
<organism evidence="1">
    <name type="scientific">Oryza punctata</name>
    <name type="common">Red rice</name>
    <dbReference type="NCBI Taxonomy" id="4537"/>
    <lineage>
        <taxon>Eukaryota</taxon>
        <taxon>Viridiplantae</taxon>
        <taxon>Streptophyta</taxon>
        <taxon>Embryophyta</taxon>
        <taxon>Tracheophyta</taxon>
        <taxon>Spermatophyta</taxon>
        <taxon>Magnoliopsida</taxon>
        <taxon>Liliopsida</taxon>
        <taxon>Poales</taxon>
        <taxon>Poaceae</taxon>
        <taxon>BOP clade</taxon>
        <taxon>Oryzoideae</taxon>
        <taxon>Oryzeae</taxon>
        <taxon>Oryzinae</taxon>
        <taxon>Oryza</taxon>
    </lineage>
</organism>